<feature type="domain" description="DUF1980" evidence="2">
    <location>
        <begin position="7"/>
        <end position="91"/>
    </location>
</feature>
<evidence type="ECO:0000259" key="3">
    <source>
        <dbReference type="Pfam" id="PF21537"/>
    </source>
</evidence>
<keyword evidence="5" id="KW-1185">Reference proteome</keyword>
<accession>A0A318RDF9</accession>
<gene>
    <name evidence="4" type="ORF">DFR67_12839</name>
</gene>
<dbReference type="EMBL" id="QJSP01000028">
    <property type="protein sequence ID" value="PYE11913.1"/>
    <property type="molecule type" value="Genomic_DNA"/>
</dbReference>
<dbReference type="Proteomes" id="UP000247591">
    <property type="component" value="Unassembled WGS sequence"/>
</dbReference>
<protein>
    <submittedName>
        <fullName evidence="4">Putative membrane protein</fullName>
    </submittedName>
</protein>
<dbReference type="RefSeq" id="WP_110472883.1">
    <property type="nucleotide sequence ID" value="NZ_QJSP01000028.1"/>
</dbReference>
<evidence type="ECO:0000256" key="1">
    <source>
        <dbReference type="SAM" id="Phobius"/>
    </source>
</evidence>
<dbReference type="AlphaFoldDB" id="A0A318RDF9"/>
<evidence type="ECO:0000313" key="4">
    <source>
        <dbReference type="EMBL" id="PYE11913.1"/>
    </source>
</evidence>
<feature type="transmembrane region" description="Helical" evidence="1">
    <location>
        <begin position="78"/>
        <end position="96"/>
    </location>
</feature>
<organism evidence="4 5">
    <name type="scientific">Williamsia limnetica</name>
    <dbReference type="NCBI Taxonomy" id="882452"/>
    <lineage>
        <taxon>Bacteria</taxon>
        <taxon>Bacillati</taxon>
        <taxon>Actinomycetota</taxon>
        <taxon>Actinomycetes</taxon>
        <taxon>Mycobacteriales</taxon>
        <taxon>Nocardiaceae</taxon>
        <taxon>Williamsia</taxon>
    </lineage>
</organism>
<dbReference type="NCBIfam" id="TIGR03943">
    <property type="entry name" value="TIGR03943 family putative permease subunit"/>
    <property type="match status" value="1"/>
</dbReference>
<dbReference type="Pfam" id="PF21537">
    <property type="entry name" value="DUF1980_C"/>
    <property type="match status" value="1"/>
</dbReference>
<keyword evidence="1" id="KW-0812">Transmembrane</keyword>
<keyword evidence="1" id="KW-0472">Membrane</keyword>
<reference evidence="4 5" key="1">
    <citation type="submission" date="2018-06" db="EMBL/GenBank/DDBJ databases">
        <title>Genomic Encyclopedia of Type Strains, Phase IV (KMG-IV): sequencing the most valuable type-strain genomes for metagenomic binning, comparative biology and taxonomic classification.</title>
        <authorList>
            <person name="Goeker M."/>
        </authorList>
    </citation>
    <scope>NUCLEOTIDE SEQUENCE [LARGE SCALE GENOMIC DNA]</scope>
    <source>
        <strain evidence="4 5">DSM 45521</strain>
    </source>
</reference>
<comment type="caution">
    <text evidence="4">The sequence shown here is derived from an EMBL/GenBank/DDBJ whole genome shotgun (WGS) entry which is preliminary data.</text>
</comment>
<feature type="transmembrane region" description="Helical" evidence="1">
    <location>
        <begin position="38"/>
        <end position="57"/>
    </location>
</feature>
<proteinExistence type="predicted"/>
<name>A0A318RDF9_WILLI</name>
<evidence type="ECO:0000313" key="5">
    <source>
        <dbReference type="Proteomes" id="UP000247591"/>
    </source>
</evidence>
<feature type="domain" description="DUF1980" evidence="3">
    <location>
        <begin position="148"/>
        <end position="241"/>
    </location>
</feature>
<dbReference type="Pfam" id="PF09323">
    <property type="entry name" value="DUF1980"/>
    <property type="match status" value="1"/>
</dbReference>
<sequence>MSRETQNLVLFLLGVAVLKTTLDGSFMRYVKPSLEPYLLISGTVIVVLAAAAMITDIRAGGPSSFEHDHGHGHADRMPWLLMAPALVVLFLAPPALGPGSFVERQVQPPSSSADLRAFDPIPQGTTPEMTFSEVLQRNRLDSAGTLDDREIAVRGYAVARADGGVDLARIVIICCAADARTAKIKLTGPEATRMTDVGSEQWWRVVGTVIPGSATEQNEFVPEMRVVSVERTTAPENTYSY</sequence>
<dbReference type="InterPro" id="IPR015402">
    <property type="entry name" value="DUF1980"/>
</dbReference>
<dbReference type="InterPro" id="IPR048493">
    <property type="entry name" value="DUF1980_N"/>
</dbReference>
<dbReference type="InterPro" id="IPR048447">
    <property type="entry name" value="DUF1980_C"/>
</dbReference>
<dbReference type="OrthoDB" id="359029at2"/>
<evidence type="ECO:0000259" key="2">
    <source>
        <dbReference type="Pfam" id="PF09323"/>
    </source>
</evidence>
<keyword evidence="1" id="KW-1133">Transmembrane helix</keyword>